<keyword evidence="1" id="KW-0472">Membrane</keyword>
<gene>
    <name evidence="2" type="ORF">APR41_17675</name>
</gene>
<name>A0A2N0TVQ1_9FLAO</name>
<keyword evidence="1" id="KW-0812">Transmembrane</keyword>
<evidence type="ECO:0000313" key="2">
    <source>
        <dbReference type="EMBL" id="PKD18738.1"/>
    </source>
</evidence>
<accession>A0A2N0TVQ1</accession>
<organism evidence="2 3">
    <name type="scientific">Salegentibacter salinarum</name>
    <dbReference type="NCBI Taxonomy" id="447422"/>
    <lineage>
        <taxon>Bacteria</taxon>
        <taxon>Pseudomonadati</taxon>
        <taxon>Bacteroidota</taxon>
        <taxon>Flavobacteriia</taxon>
        <taxon>Flavobacteriales</taxon>
        <taxon>Flavobacteriaceae</taxon>
        <taxon>Salegentibacter</taxon>
    </lineage>
</organism>
<reference evidence="2 3" key="1">
    <citation type="submission" date="2015-10" db="EMBL/GenBank/DDBJ databases">
        <title>Draft genome sequence of Salegentibacter salinarum KCTC 12975.</title>
        <authorList>
            <person name="Lin W."/>
            <person name="Zheng Q."/>
        </authorList>
    </citation>
    <scope>NUCLEOTIDE SEQUENCE [LARGE SCALE GENOMIC DNA]</scope>
    <source>
        <strain evidence="2 3">KCTC 12975</strain>
    </source>
</reference>
<feature type="transmembrane region" description="Helical" evidence="1">
    <location>
        <begin position="240"/>
        <end position="259"/>
    </location>
</feature>
<dbReference type="OrthoDB" id="1186626at2"/>
<sequence>MSSLSHYWNYGKEYTAIDWCQLAADTTEYYLLTSTKKKGELELKELLHLNNLETLISKLKKNQHTYLNISGNQVLIKTTAKTSGNHNSIVESAFPNLDLKEFYFQVISNETESIVTICRRNYVEGIIDTLAKEGVVILGISLGFTPLLNITSLLGELEIETHSHSLVINKNTIVNFNKNDKILEEQQYDIDGIPIGGSFLISLSCIFYYFKNDKDVFSNIAEKNYLLKTKFRQKQFFKQTLIIGLSFILICLLINFFIFTNMHREYQSRQNQFEIEVSQREIQENKIKEVQRKKELVAEIMRNSNSNSTLYLNRISSQIPTSITLNNLIYQPLEKRIKENSPVELSYNDIILQGESKDKESFSSWIQYLEDIPWIKELAIENFGFISQNTSEFTLNIELKDESEK</sequence>
<protein>
    <recommendedName>
        <fullName evidence="4">Fimbrial assembly protein</fullName>
    </recommendedName>
</protein>
<evidence type="ECO:0000313" key="3">
    <source>
        <dbReference type="Proteomes" id="UP000232673"/>
    </source>
</evidence>
<dbReference type="EMBL" id="LKTS01000021">
    <property type="protein sequence ID" value="PKD18738.1"/>
    <property type="molecule type" value="Genomic_DNA"/>
</dbReference>
<dbReference type="AlphaFoldDB" id="A0A2N0TVQ1"/>
<dbReference type="STRING" id="447422.SAMN05660903_03640"/>
<keyword evidence="1" id="KW-1133">Transmembrane helix</keyword>
<keyword evidence="3" id="KW-1185">Reference proteome</keyword>
<dbReference type="Proteomes" id="UP000232673">
    <property type="component" value="Unassembled WGS sequence"/>
</dbReference>
<evidence type="ECO:0008006" key="4">
    <source>
        <dbReference type="Google" id="ProtNLM"/>
    </source>
</evidence>
<proteinExistence type="predicted"/>
<comment type="caution">
    <text evidence="2">The sequence shown here is derived from an EMBL/GenBank/DDBJ whole genome shotgun (WGS) entry which is preliminary data.</text>
</comment>
<dbReference type="RefSeq" id="WP_079714594.1">
    <property type="nucleotide sequence ID" value="NZ_FUZC01000024.1"/>
</dbReference>
<evidence type="ECO:0000256" key="1">
    <source>
        <dbReference type="SAM" id="Phobius"/>
    </source>
</evidence>